<dbReference type="Proteomes" id="UP000005824">
    <property type="component" value="Unassembled WGS sequence"/>
</dbReference>
<reference evidence="1 2" key="1">
    <citation type="journal article" date="2011" name="J. Bacteriol.">
        <title>Genome sequence of Chthoniobacter flavus Ellin428, an aerobic heterotrophic soil bacterium.</title>
        <authorList>
            <person name="Kant R."/>
            <person name="van Passel M.W."/>
            <person name="Palva A."/>
            <person name="Lucas S."/>
            <person name="Lapidus A."/>
            <person name="Glavina Del Rio T."/>
            <person name="Dalin E."/>
            <person name="Tice H."/>
            <person name="Bruce D."/>
            <person name="Goodwin L."/>
            <person name="Pitluck S."/>
            <person name="Larimer F.W."/>
            <person name="Land M.L."/>
            <person name="Hauser L."/>
            <person name="Sangwan P."/>
            <person name="de Vos W.M."/>
            <person name="Janssen P.H."/>
            <person name="Smidt H."/>
        </authorList>
    </citation>
    <scope>NUCLEOTIDE SEQUENCE [LARGE SCALE GENOMIC DNA]</scope>
    <source>
        <strain evidence="1 2">Ellin428</strain>
    </source>
</reference>
<evidence type="ECO:0000313" key="2">
    <source>
        <dbReference type="Proteomes" id="UP000005824"/>
    </source>
</evidence>
<evidence type="ECO:0008006" key="3">
    <source>
        <dbReference type="Google" id="ProtNLM"/>
    </source>
</evidence>
<sequence>MKIMFLPPPMEGSLSLGIYDRKGKLVRALVREGTSKDFVVGLNGLITFWDGKDDTGKLMPPGLYSARGYSVGEVDVDGIALHGNDWITDDDGPRPTRLVELRAAGDDKVTAVLRTGDGKEVDRTLSFDTDPKGNSGDGASVSVVEGKVKLNVGGTPRDFSLAANEVAIDAALGAPDRLWVIVRGATGTEVRAYTYGGEFLRRLAYTAGEPVPQRIFAARGQFPAKWSEKIMLLETNDRMQRVRSLALPQKATTGDAPAWETVMEKEIWLGETFDSIHDLLKRPSGKPFVPDKEFVVHLIENPLIKNEPTTAHVDIGFNSGGSFIQTTDGLPLRRITETPGLKWVVIGREGSGRQLTVFQSDGAVVEEFKAHKLANMMAFDAGDYEWKGEGNK</sequence>
<proteinExistence type="predicted"/>
<dbReference type="STRING" id="497964.CfE428DRAFT_2512"/>
<comment type="caution">
    <text evidence="1">The sequence shown here is derived from an EMBL/GenBank/DDBJ whole genome shotgun (WGS) entry which is preliminary data.</text>
</comment>
<gene>
    <name evidence="1" type="ORF">CfE428DRAFT_2512</name>
</gene>
<accession>B4D0R1</accession>
<dbReference type="InParanoid" id="B4D0R1"/>
<organism evidence="1 2">
    <name type="scientific">Chthoniobacter flavus Ellin428</name>
    <dbReference type="NCBI Taxonomy" id="497964"/>
    <lineage>
        <taxon>Bacteria</taxon>
        <taxon>Pseudomonadati</taxon>
        <taxon>Verrucomicrobiota</taxon>
        <taxon>Spartobacteria</taxon>
        <taxon>Chthoniobacterales</taxon>
        <taxon>Chthoniobacteraceae</taxon>
        <taxon>Chthoniobacter</taxon>
    </lineage>
</organism>
<evidence type="ECO:0000313" key="1">
    <source>
        <dbReference type="EMBL" id="EDY19923.1"/>
    </source>
</evidence>
<keyword evidence="2" id="KW-1185">Reference proteome</keyword>
<dbReference type="EMBL" id="ABVL01000006">
    <property type="protein sequence ID" value="EDY19923.1"/>
    <property type="molecule type" value="Genomic_DNA"/>
</dbReference>
<dbReference type="AlphaFoldDB" id="B4D0R1"/>
<dbReference type="Gene3D" id="2.60.40.4070">
    <property type="match status" value="1"/>
</dbReference>
<protein>
    <recommendedName>
        <fullName evidence="3">FlgD Ig-like domain-containing protein</fullName>
    </recommendedName>
</protein>
<name>B4D0R1_9BACT</name>